<feature type="domain" description="NIF system FeS cluster assembly NifU N-terminal" evidence="1">
    <location>
        <begin position="1"/>
        <end position="121"/>
    </location>
</feature>
<proteinExistence type="predicted"/>
<dbReference type="STRING" id="1121919.SAMN02745975_01571"/>
<dbReference type="CDD" id="cd06664">
    <property type="entry name" value="IscU_like"/>
    <property type="match status" value="1"/>
</dbReference>
<name>A0A1M6HMM7_9FIRM</name>
<dbReference type="RefSeq" id="WP_110940747.1">
    <property type="nucleotide sequence ID" value="NZ_FQZV01000018.1"/>
</dbReference>
<dbReference type="OrthoDB" id="9804157at2"/>
<dbReference type="Proteomes" id="UP000184536">
    <property type="component" value="Unassembled WGS sequence"/>
</dbReference>
<dbReference type="Pfam" id="PF01592">
    <property type="entry name" value="NifU_N"/>
    <property type="match status" value="1"/>
</dbReference>
<accession>A0A1M6HMM7</accession>
<dbReference type="SUPFAM" id="SSF82649">
    <property type="entry name" value="SufE/NifU"/>
    <property type="match status" value="1"/>
</dbReference>
<protein>
    <submittedName>
        <fullName evidence="2">Nitrogen fixation protein NifU</fullName>
    </submittedName>
</protein>
<sequence length="122" mass="13019">MYNDVVLDHFSDPRNVGEIPNADGIGHVGNPIDGDKITIYIKVDNDVLTDIKFKTFGCGAAIAASSMVTVMAKEKTLTDALQITNEAVAEALGGLPSQKIKCSNIAADALHDAIADYRSKKR</sequence>
<gene>
    <name evidence="2" type="ORF">SAMN02745975_01571</name>
</gene>
<dbReference type="EMBL" id="FQZV01000018">
    <property type="protein sequence ID" value="SHJ23438.1"/>
    <property type="molecule type" value="Genomic_DNA"/>
</dbReference>
<evidence type="ECO:0000313" key="2">
    <source>
        <dbReference type="EMBL" id="SHJ23438.1"/>
    </source>
</evidence>
<dbReference type="Gene3D" id="3.90.1010.10">
    <property type="match status" value="1"/>
</dbReference>
<dbReference type="AlphaFoldDB" id="A0A1M6HMM7"/>
<keyword evidence="3" id="KW-1185">Reference proteome</keyword>
<dbReference type="GO" id="GO:0051536">
    <property type="term" value="F:iron-sulfur cluster binding"/>
    <property type="evidence" value="ECO:0007669"/>
    <property type="project" value="InterPro"/>
</dbReference>
<dbReference type="GO" id="GO:0005506">
    <property type="term" value="F:iron ion binding"/>
    <property type="evidence" value="ECO:0007669"/>
    <property type="project" value="InterPro"/>
</dbReference>
<dbReference type="GO" id="GO:0016226">
    <property type="term" value="P:iron-sulfur cluster assembly"/>
    <property type="evidence" value="ECO:0007669"/>
    <property type="project" value="InterPro"/>
</dbReference>
<dbReference type="PANTHER" id="PTHR10093">
    <property type="entry name" value="IRON-SULFUR CLUSTER ASSEMBLY ENZYME NIFU HOMOLOG"/>
    <property type="match status" value="1"/>
</dbReference>
<evidence type="ECO:0000259" key="1">
    <source>
        <dbReference type="Pfam" id="PF01592"/>
    </source>
</evidence>
<evidence type="ECO:0000313" key="3">
    <source>
        <dbReference type="Proteomes" id="UP000184536"/>
    </source>
</evidence>
<organism evidence="2 3">
    <name type="scientific">Geosporobacter subterraneus DSM 17957</name>
    <dbReference type="NCBI Taxonomy" id="1121919"/>
    <lineage>
        <taxon>Bacteria</taxon>
        <taxon>Bacillati</taxon>
        <taxon>Bacillota</taxon>
        <taxon>Clostridia</taxon>
        <taxon>Peptostreptococcales</taxon>
        <taxon>Thermotaleaceae</taxon>
        <taxon>Geosporobacter</taxon>
    </lineage>
</organism>
<dbReference type="InterPro" id="IPR002871">
    <property type="entry name" value="NIF_FeS_clus_asmbl_NifU_N"/>
</dbReference>
<reference evidence="3" key="1">
    <citation type="submission" date="2016-11" db="EMBL/GenBank/DDBJ databases">
        <authorList>
            <person name="Varghese N."/>
            <person name="Submissions S."/>
        </authorList>
    </citation>
    <scope>NUCLEOTIDE SEQUENCE [LARGE SCALE GENOMIC DNA]</scope>
    <source>
        <strain evidence="3">DSM 17957</strain>
    </source>
</reference>